<dbReference type="EMBL" id="LSTO01000001">
    <property type="protein sequence ID" value="OWW21673.1"/>
    <property type="molecule type" value="Genomic_DNA"/>
</dbReference>
<keyword evidence="1" id="KW-0472">Membrane</keyword>
<dbReference type="OrthoDB" id="9803416at2"/>
<comment type="caution">
    <text evidence="2">The sequence shown here is derived from an EMBL/GenBank/DDBJ whole genome shotgun (WGS) entry which is preliminary data.</text>
</comment>
<evidence type="ECO:0000313" key="3">
    <source>
        <dbReference type="Proteomes" id="UP000197535"/>
    </source>
</evidence>
<dbReference type="AlphaFoldDB" id="A0A254TM28"/>
<proteinExistence type="predicted"/>
<keyword evidence="1" id="KW-0812">Transmembrane</keyword>
<keyword evidence="3" id="KW-1185">Reference proteome</keyword>
<dbReference type="RefSeq" id="WP_088708522.1">
    <property type="nucleotide sequence ID" value="NZ_LSTO01000001.1"/>
</dbReference>
<protein>
    <submittedName>
        <fullName evidence="2">Uncharacterized protein</fullName>
    </submittedName>
</protein>
<feature type="transmembrane region" description="Helical" evidence="1">
    <location>
        <begin position="89"/>
        <end position="107"/>
    </location>
</feature>
<name>A0A254TM28_9BURK</name>
<keyword evidence="1" id="KW-1133">Transmembrane helix</keyword>
<sequence>MKPWLILINDFCHDLFTGLWFGSFVTLLVLRNKVGDPALLKELNYTFTILCLSSLIAIMLSGIFRFFYYRDWDSKDMAGIKKRLLKIKHALLGGSMLGGTGLVIFWAL</sequence>
<feature type="transmembrane region" description="Helical" evidence="1">
    <location>
        <begin position="45"/>
        <end position="68"/>
    </location>
</feature>
<dbReference type="Proteomes" id="UP000197535">
    <property type="component" value="Unassembled WGS sequence"/>
</dbReference>
<gene>
    <name evidence="2" type="ORF">AYR66_21465</name>
</gene>
<organism evidence="2 3">
    <name type="scientific">Noviherbaspirillum denitrificans</name>
    <dbReference type="NCBI Taxonomy" id="1968433"/>
    <lineage>
        <taxon>Bacteria</taxon>
        <taxon>Pseudomonadati</taxon>
        <taxon>Pseudomonadota</taxon>
        <taxon>Betaproteobacteria</taxon>
        <taxon>Burkholderiales</taxon>
        <taxon>Oxalobacteraceae</taxon>
        <taxon>Noviherbaspirillum</taxon>
    </lineage>
</organism>
<feature type="transmembrane region" description="Helical" evidence="1">
    <location>
        <begin position="12"/>
        <end position="30"/>
    </location>
</feature>
<evidence type="ECO:0000313" key="2">
    <source>
        <dbReference type="EMBL" id="OWW21673.1"/>
    </source>
</evidence>
<accession>A0A254TM28</accession>
<evidence type="ECO:0000256" key="1">
    <source>
        <dbReference type="SAM" id="Phobius"/>
    </source>
</evidence>
<reference evidence="2 3" key="1">
    <citation type="submission" date="2016-02" db="EMBL/GenBank/DDBJ databases">
        <authorList>
            <person name="Wen L."/>
            <person name="He K."/>
            <person name="Yang H."/>
        </authorList>
    </citation>
    <scope>NUCLEOTIDE SEQUENCE [LARGE SCALE GENOMIC DNA]</scope>
    <source>
        <strain evidence="2 3">TSA40</strain>
    </source>
</reference>